<dbReference type="NCBIfam" id="NF004325">
    <property type="entry name" value="PRK05718.1"/>
    <property type="match status" value="1"/>
</dbReference>
<dbReference type="PANTHER" id="PTHR30246">
    <property type="entry name" value="2-KETO-3-DEOXY-6-PHOSPHOGLUCONATE ALDOLASE"/>
    <property type="match status" value="1"/>
</dbReference>
<dbReference type="Gene3D" id="3.20.20.70">
    <property type="entry name" value="Aldolase class I"/>
    <property type="match status" value="1"/>
</dbReference>
<comment type="caution">
    <text evidence="6">The sequence shown here is derived from an EMBL/GenBank/DDBJ whole genome shotgun (WGS) entry which is preliminary data.</text>
</comment>
<evidence type="ECO:0000256" key="1">
    <source>
        <dbReference type="ARBA" id="ARBA00004761"/>
    </source>
</evidence>
<evidence type="ECO:0000256" key="4">
    <source>
        <dbReference type="ARBA" id="ARBA00023239"/>
    </source>
</evidence>
<dbReference type="Proteomes" id="UP000565262">
    <property type="component" value="Unassembled WGS sequence"/>
</dbReference>
<keyword evidence="7" id="KW-1185">Reference proteome</keyword>
<comment type="similarity">
    <text evidence="2">Belongs to the KHG/KDPG aldolase family.</text>
</comment>
<evidence type="ECO:0000256" key="5">
    <source>
        <dbReference type="ARBA" id="ARBA00023277"/>
    </source>
</evidence>
<dbReference type="NCBIfam" id="TIGR01182">
    <property type="entry name" value="eda"/>
    <property type="match status" value="1"/>
</dbReference>
<evidence type="ECO:0000313" key="7">
    <source>
        <dbReference type="Proteomes" id="UP000565262"/>
    </source>
</evidence>
<evidence type="ECO:0000256" key="2">
    <source>
        <dbReference type="ARBA" id="ARBA00006906"/>
    </source>
</evidence>
<keyword evidence="4 6" id="KW-0456">Lyase</keyword>
<dbReference type="EMBL" id="JACJFM010000006">
    <property type="protein sequence ID" value="MBB1486283.1"/>
    <property type="molecule type" value="Genomic_DNA"/>
</dbReference>
<evidence type="ECO:0000313" key="6">
    <source>
        <dbReference type="EMBL" id="MBB1486283.1"/>
    </source>
</evidence>
<evidence type="ECO:0000256" key="3">
    <source>
        <dbReference type="ARBA" id="ARBA00011233"/>
    </source>
</evidence>
<dbReference type="EC" id="4.1.3.16" evidence="6"/>
<reference evidence="6 7" key="1">
    <citation type="submission" date="2020-08" db="EMBL/GenBank/DDBJ databases">
        <title>Oceanospirillum sp. nov. isolated from marine sediment.</title>
        <authorList>
            <person name="Ji X."/>
        </authorList>
    </citation>
    <scope>NUCLEOTIDE SEQUENCE [LARGE SCALE GENOMIC DNA]</scope>
    <source>
        <strain evidence="6 7">D5</strain>
    </source>
</reference>
<dbReference type="CDD" id="cd00452">
    <property type="entry name" value="KDPG_aldolase"/>
    <property type="match status" value="1"/>
</dbReference>
<proteinExistence type="inferred from homology"/>
<dbReference type="EC" id="4.1.2.14" evidence="6"/>
<sequence length="210" mass="23001">MLLAKLDRQKILPVLVLESQEQALPLAECMLEFDFRVLEITLRTANALDIIHLLHERYPELTLGAGTVLCATQLKQAAQAGADFAVSPGATEALLMAGGQSEINFIPGVMTPSEVMRAREYGFRFQKFFPAGVAGGVAMLKAMSGPLSELNFCPTGGISLNNMRDYLQLGNVPVAGGTWLAPSNCIRQRDWEAIRQNLALLQQHLDEFRT</sequence>
<keyword evidence="5" id="KW-0119">Carbohydrate metabolism</keyword>
<organism evidence="6 7">
    <name type="scientific">Oceanospirillum sediminis</name>
    <dbReference type="NCBI Taxonomy" id="2760088"/>
    <lineage>
        <taxon>Bacteria</taxon>
        <taxon>Pseudomonadati</taxon>
        <taxon>Pseudomonadota</taxon>
        <taxon>Gammaproteobacteria</taxon>
        <taxon>Oceanospirillales</taxon>
        <taxon>Oceanospirillaceae</taxon>
        <taxon>Oceanospirillum</taxon>
    </lineage>
</organism>
<dbReference type="InterPro" id="IPR013785">
    <property type="entry name" value="Aldolase_TIM"/>
</dbReference>
<dbReference type="GO" id="GO:0008675">
    <property type="term" value="F:2-dehydro-3-deoxy-phosphogluconate aldolase activity"/>
    <property type="evidence" value="ECO:0007669"/>
    <property type="project" value="UniProtKB-EC"/>
</dbReference>
<comment type="subunit">
    <text evidence="3">Homotrimer.</text>
</comment>
<comment type="pathway">
    <text evidence="1">Carbohydrate acid metabolism.</text>
</comment>
<dbReference type="RefSeq" id="WP_182808063.1">
    <property type="nucleotide sequence ID" value="NZ_JACJFM010000006.1"/>
</dbReference>
<dbReference type="PANTHER" id="PTHR30246:SF1">
    <property type="entry name" value="2-DEHYDRO-3-DEOXY-6-PHOSPHOGALACTONATE ALDOLASE-RELATED"/>
    <property type="match status" value="1"/>
</dbReference>
<dbReference type="SUPFAM" id="SSF51569">
    <property type="entry name" value="Aldolase"/>
    <property type="match status" value="1"/>
</dbReference>
<protein>
    <submittedName>
        <fullName evidence="6">Bifunctional 4-hydroxy-2-oxoglutarate aldolase/2-dehydro-3-deoxy-phosphogluconate aldolase</fullName>
        <ecNumber evidence="6">4.1.2.14</ecNumber>
        <ecNumber evidence="6">4.1.3.16</ecNumber>
    </submittedName>
</protein>
<dbReference type="Pfam" id="PF01081">
    <property type="entry name" value="Aldolase"/>
    <property type="match status" value="1"/>
</dbReference>
<dbReference type="AlphaFoldDB" id="A0A839ILK1"/>
<dbReference type="InterPro" id="IPR000887">
    <property type="entry name" value="Aldlse_KDPG_KHG"/>
</dbReference>
<dbReference type="GO" id="GO:0008700">
    <property type="term" value="F:(R,S)-4-hydroxy-2-oxoglutarate aldolase activity"/>
    <property type="evidence" value="ECO:0007669"/>
    <property type="project" value="UniProtKB-EC"/>
</dbReference>
<name>A0A839ILK1_9GAMM</name>
<gene>
    <name evidence="6" type="primary">eda</name>
    <name evidence="6" type="ORF">H4O21_06645</name>
</gene>
<accession>A0A839ILK1</accession>